<dbReference type="Proteomes" id="UP000011083">
    <property type="component" value="Unassembled WGS sequence"/>
</dbReference>
<feature type="compositionally biased region" description="Polar residues" evidence="1">
    <location>
        <begin position="244"/>
        <end position="254"/>
    </location>
</feature>
<dbReference type="EMBL" id="KB007855">
    <property type="protein sequence ID" value="ELR23733.1"/>
    <property type="molecule type" value="Genomic_DNA"/>
</dbReference>
<feature type="region of interest" description="Disordered" evidence="1">
    <location>
        <begin position="318"/>
        <end position="422"/>
    </location>
</feature>
<organism evidence="2 3">
    <name type="scientific">Acanthamoeba castellanii (strain ATCC 30010 / Neff)</name>
    <dbReference type="NCBI Taxonomy" id="1257118"/>
    <lineage>
        <taxon>Eukaryota</taxon>
        <taxon>Amoebozoa</taxon>
        <taxon>Discosea</taxon>
        <taxon>Longamoebia</taxon>
        <taxon>Centramoebida</taxon>
        <taxon>Acanthamoebidae</taxon>
        <taxon>Acanthamoeba</taxon>
    </lineage>
</organism>
<proteinExistence type="predicted"/>
<keyword evidence="3" id="KW-1185">Reference proteome</keyword>
<feature type="compositionally biased region" description="Basic and acidic residues" evidence="1">
    <location>
        <begin position="103"/>
        <end position="113"/>
    </location>
</feature>
<sequence>MERFRMPGLDLPKKDAGDALNKYRIKDSPSGGAAALSPSPLSPTGVDSERRDEEELRALSQQLATFNRRLTEESLDKYRVQPTKKPEGDQKSENEEAEFQIDEAERRQLEAEMQRLLTRKHTLELRRSQRSAGDQASETTTATATASAPARAPAGLDRFRVQPSSAGGPGSAPVTPTATSSSSSSSLAAPVDKNRRLSVSGSDLTVRPTTSSSSVSPPQAKPAPLSQTQVGLTASAPPRIKSLPVTSPVASFNKPTTPTGTSATSGCLGFATPKVKTSFGLPSPRSANANADPFSKYRVQNDATAATASGATTVVAEVRPLTPTVSDPFSKYRIAPSGGGSSEASPLASPASAEAVRDVKPAAVDPLSKYRKQPDATSSAAAAPSSPPKPVAEAAKSSSRPEVAKIAIPDGSHLHSDEEGTT</sequence>
<feature type="compositionally biased region" description="Low complexity" evidence="1">
    <location>
        <begin position="205"/>
        <end position="218"/>
    </location>
</feature>
<feature type="compositionally biased region" description="Low complexity" evidence="1">
    <location>
        <begin position="255"/>
        <end position="266"/>
    </location>
</feature>
<gene>
    <name evidence="2" type="ORF">ACA1_024970</name>
</gene>
<name>L8HG80_ACACF</name>
<feature type="compositionally biased region" description="Low complexity" evidence="1">
    <location>
        <begin position="28"/>
        <end position="43"/>
    </location>
</feature>
<dbReference type="GeneID" id="14924720"/>
<feature type="compositionally biased region" description="Low complexity" evidence="1">
    <location>
        <begin position="163"/>
        <end position="190"/>
    </location>
</feature>
<dbReference type="VEuPathDB" id="AmoebaDB:ACA1_024970"/>
<dbReference type="KEGG" id="acan:ACA1_024970"/>
<reference evidence="2 3" key="1">
    <citation type="journal article" date="2013" name="Genome Biol.">
        <title>Genome of Acanthamoeba castellanii highlights extensive lateral gene transfer and early evolution of tyrosine kinase signaling.</title>
        <authorList>
            <person name="Clarke M."/>
            <person name="Lohan A.J."/>
            <person name="Liu B."/>
            <person name="Lagkouvardos I."/>
            <person name="Roy S."/>
            <person name="Zafar N."/>
            <person name="Bertelli C."/>
            <person name="Schilde C."/>
            <person name="Kianianmomeni A."/>
            <person name="Burglin T.R."/>
            <person name="Frech C."/>
            <person name="Turcotte B."/>
            <person name="Kopec K.O."/>
            <person name="Synnott J.M."/>
            <person name="Choo C."/>
            <person name="Paponov I."/>
            <person name="Finkler A."/>
            <person name="Soon Heng Tan C."/>
            <person name="Hutchins A.P."/>
            <person name="Weinmeier T."/>
            <person name="Rattei T."/>
            <person name="Chu J.S."/>
            <person name="Gimenez G."/>
            <person name="Irimia M."/>
            <person name="Rigden D.J."/>
            <person name="Fitzpatrick D.A."/>
            <person name="Lorenzo-Morales J."/>
            <person name="Bateman A."/>
            <person name="Chiu C.H."/>
            <person name="Tang P."/>
            <person name="Hegemann P."/>
            <person name="Fromm H."/>
            <person name="Raoult D."/>
            <person name="Greub G."/>
            <person name="Miranda-Saavedra D."/>
            <person name="Chen N."/>
            <person name="Nash P."/>
            <person name="Ginger M.L."/>
            <person name="Horn M."/>
            <person name="Schaap P."/>
            <person name="Caler L."/>
            <person name="Loftus B."/>
        </authorList>
    </citation>
    <scope>NUCLEOTIDE SEQUENCE [LARGE SCALE GENOMIC DNA]</scope>
    <source>
        <strain evidence="2 3">Neff</strain>
    </source>
</reference>
<feature type="region of interest" description="Disordered" evidence="1">
    <location>
        <begin position="22"/>
        <end position="55"/>
    </location>
</feature>
<dbReference type="AlphaFoldDB" id="L8HG80"/>
<dbReference type="RefSeq" id="XP_004353261.1">
    <property type="nucleotide sequence ID" value="XM_004353209.1"/>
</dbReference>
<feature type="compositionally biased region" description="Low complexity" evidence="1">
    <location>
        <begin position="342"/>
        <end position="354"/>
    </location>
</feature>
<feature type="region of interest" description="Disordered" evidence="1">
    <location>
        <begin position="67"/>
        <end position="268"/>
    </location>
</feature>
<evidence type="ECO:0000256" key="1">
    <source>
        <dbReference type="SAM" id="MobiDB-lite"/>
    </source>
</evidence>
<feature type="compositionally biased region" description="Basic and acidic residues" evidence="1">
    <location>
        <begin position="69"/>
        <end position="94"/>
    </location>
</feature>
<evidence type="ECO:0000313" key="3">
    <source>
        <dbReference type="Proteomes" id="UP000011083"/>
    </source>
</evidence>
<feature type="compositionally biased region" description="Low complexity" evidence="1">
    <location>
        <begin position="136"/>
        <end position="154"/>
    </location>
</feature>
<feature type="compositionally biased region" description="Basic and acidic residues" evidence="1">
    <location>
        <begin position="412"/>
        <end position="422"/>
    </location>
</feature>
<evidence type="ECO:0000313" key="2">
    <source>
        <dbReference type="EMBL" id="ELR23733.1"/>
    </source>
</evidence>
<protein>
    <submittedName>
        <fullName evidence="2">Uncharacterized protein</fullName>
    </submittedName>
</protein>
<accession>L8HG80</accession>